<evidence type="ECO:0000256" key="1">
    <source>
        <dbReference type="ARBA" id="ARBA00004141"/>
    </source>
</evidence>
<dbReference type="GO" id="GO:0016020">
    <property type="term" value="C:membrane"/>
    <property type="evidence" value="ECO:0007669"/>
    <property type="project" value="UniProtKB-SubCell"/>
</dbReference>
<dbReference type="Proteomes" id="UP000054821">
    <property type="component" value="Unassembled WGS sequence"/>
</dbReference>
<keyword evidence="2 7" id="KW-0812">Transmembrane</keyword>
<keyword evidence="11" id="KW-1185">Reference proteome</keyword>
<dbReference type="EMBL" id="JPDN02000002">
    <property type="protein sequence ID" value="PON30416.1"/>
    <property type="molecule type" value="Genomic_DNA"/>
</dbReference>
<feature type="domain" description="Rhodopsin" evidence="8">
    <location>
        <begin position="21"/>
        <end position="261"/>
    </location>
</feature>
<organism evidence="9 12">
    <name type="scientific">Trichoderma gamsii</name>
    <dbReference type="NCBI Taxonomy" id="398673"/>
    <lineage>
        <taxon>Eukaryota</taxon>
        <taxon>Fungi</taxon>
        <taxon>Dikarya</taxon>
        <taxon>Ascomycota</taxon>
        <taxon>Pezizomycotina</taxon>
        <taxon>Sordariomycetes</taxon>
        <taxon>Hypocreomycetidae</taxon>
        <taxon>Hypocreales</taxon>
        <taxon>Hypocreaceae</taxon>
        <taxon>Trichoderma</taxon>
    </lineage>
</organism>
<dbReference type="InterPro" id="IPR049326">
    <property type="entry name" value="Rhodopsin_dom_fungi"/>
</dbReference>
<evidence type="ECO:0000256" key="4">
    <source>
        <dbReference type="ARBA" id="ARBA00023136"/>
    </source>
</evidence>
<feature type="transmembrane region" description="Helical" evidence="7">
    <location>
        <begin position="37"/>
        <end position="58"/>
    </location>
</feature>
<dbReference type="OrthoDB" id="3903189at2759"/>
<dbReference type="AlphaFoldDB" id="A0A0W7VEL7"/>
<evidence type="ECO:0000313" key="9">
    <source>
        <dbReference type="EMBL" id="PNP44542.1"/>
    </source>
</evidence>
<comment type="subcellular location">
    <subcellularLocation>
        <location evidence="1">Membrane</location>
        <topology evidence="1">Multi-pass membrane protein</topology>
    </subcellularLocation>
</comment>
<protein>
    <recommendedName>
        <fullName evidence="8">Rhodopsin domain-containing protein</fullName>
    </recommendedName>
</protein>
<dbReference type="Proteomes" id="UP000236546">
    <property type="component" value="Unassembled WGS sequence"/>
</dbReference>
<dbReference type="RefSeq" id="XP_018657890.1">
    <property type="nucleotide sequence ID" value="XM_018808900.1"/>
</dbReference>
<evidence type="ECO:0000259" key="8">
    <source>
        <dbReference type="Pfam" id="PF20684"/>
    </source>
</evidence>
<comment type="caution">
    <text evidence="9">The sequence shown here is derived from an EMBL/GenBank/DDBJ whole genome shotgun (WGS) entry which is preliminary data.</text>
</comment>
<feature type="transmembrane region" description="Helical" evidence="7">
    <location>
        <begin position="6"/>
        <end position="25"/>
    </location>
</feature>
<reference evidence="10" key="3">
    <citation type="submission" date="2017-08" db="EMBL/GenBank/DDBJ databases">
        <title>Trichoderma gamsii strain T6085, whole genome shotgun sequencing project.</title>
        <authorList>
            <person name="Baroncelli R."/>
        </authorList>
    </citation>
    <scope>NUCLEOTIDE SEQUENCE</scope>
    <source>
        <strain evidence="10">T6085</strain>
    </source>
</reference>
<evidence type="ECO:0000256" key="7">
    <source>
        <dbReference type="SAM" id="Phobius"/>
    </source>
</evidence>
<sequence length="348" mass="39597">MDSTLLIHWLFTWLALLIMAIRLWGRKYVRQPFNRGDYLTMAAAACALTRLGMIHVVLTWGTNNMTAAQRAHHLFTPTEIYRREIGSKLTITNRVFYNSYLWLQKLVLLDLYRRLIQDLPYEKWLIRAYLAFFFMTYATVQILTFVECKPFHLYWQVVPDPGPCAEAQIQLIALGVLNIVTDFMLIILPLPTIFKLKAPPSRKVQLVVLFTLGIFIILITIIRLPINSQNATSQVSRTTWASTELLTAAIVVNAPTLYSFWNKSRQKTSGPQLQQGDSENGKGVGQFALETIGGSTFSGDGSKKRKSNVGVLQTKDATVTEYRRSGDYIKLADERDHMSQKSSQQENP</sequence>
<dbReference type="STRING" id="398673.A0A0W7VEL7"/>
<feature type="compositionally biased region" description="Basic and acidic residues" evidence="6">
    <location>
        <begin position="323"/>
        <end position="339"/>
    </location>
</feature>
<dbReference type="GeneID" id="29988983"/>
<name>A0A0W7VEL7_9HYPO</name>
<dbReference type="Pfam" id="PF20684">
    <property type="entry name" value="Fung_rhodopsin"/>
    <property type="match status" value="1"/>
</dbReference>
<feature type="transmembrane region" description="Helical" evidence="7">
    <location>
        <begin position="124"/>
        <end position="146"/>
    </location>
</feature>
<evidence type="ECO:0000256" key="2">
    <source>
        <dbReference type="ARBA" id="ARBA00022692"/>
    </source>
</evidence>
<evidence type="ECO:0000256" key="3">
    <source>
        <dbReference type="ARBA" id="ARBA00022989"/>
    </source>
</evidence>
<evidence type="ECO:0000313" key="12">
    <source>
        <dbReference type="Proteomes" id="UP000236546"/>
    </source>
</evidence>
<feature type="transmembrane region" description="Helical" evidence="7">
    <location>
        <begin position="206"/>
        <end position="226"/>
    </location>
</feature>
<dbReference type="PANTHER" id="PTHR33048">
    <property type="entry name" value="PTH11-LIKE INTEGRAL MEMBRANE PROTEIN (AFU_ORTHOLOGUE AFUA_5G11245)"/>
    <property type="match status" value="1"/>
</dbReference>
<comment type="similarity">
    <text evidence="5">Belongs to the SAT4 family.</text>
</comment>
<dbReference type="PANTHER" id="PTHR33048:SF166">
    <property type="entry name" value="PTH11-LIKE INTEGRAL MEMBRANE PROTEIN"/>
    <property type="match status" value="1"/>
</dbReference>
<feature type="region of interest" description="Disordered" evidence="6">
    <location>
        <begin position="323"/>
        <end position="348"/>
    </location>
</feature>
<evidence type="ECO:0000313" key="11">
    <source>
        <dbReference type="Proteomes" id="UP000054821"/>
    </source>
</evidence>
<proteinExistence type="inferred from homology"/>
<evidence type="ECO:0000256" key="5">
    <source>
        <dbReference type="ARBA" id="ARBA00038359"/>
    </source>
</evidence>
<feature type="transmembrane region" description="Helical" evidence="7">
    <location>
        <begin position="238"/>
        <end position="261"/>
    </location>
</feature>
<accession>A0A0W7VEL7</accession>
<gene>
    <name evidence="10" type="ORF">TGAM01_v200855</name>
    <name evidence="9" type="ORF">TGAMA5MH_03672</name>
</gene>
<evidence type="ECO:0000313" key="10">
    <source>
        <dbReference type="EMBL" id="PON30416.1"/>
    </source>
</evidence>
<reference evidence="10 11" key="1">
    <citation type="journal article" date="2016" name="Genome Announc.">
        <title>Draft Whole-Genome Sequence of Trichoderma gamsii T6085, a Promising Biocontrol Agent of Fusarium Head Blight on Wheat.</title>
        <authorList>
            <person name="Baroncelli R."/>
            <person name="Zapparata A."/>
            <person name="Piaggeschi G."/>
            <person name="Sarrocco S."/>
            <person name="Vannacci G."/>
        </authorList>
    </citation>
    <scope>NUCLEOTIDE SEQUENCE [LARGE SCALE GENOMIC DNA]</scope>
    <source>
        <strain evidence="10 11">T6085</strain>
    </source>
</reference>
<dbReference type="InterPro" id="IPR052337">
    <property type="entry name" value="SAT4-like"/>
</dbReference>
<feature type="transmembrane region" description="Helical" evidence="7">
    <location>
        <begin position="169"/>
        <end position="194"/>
    </location>
</feature>
<dbReference type="EMBL" id="MTYH01000029">
    <property type="protein sequence ID" value="PNP44542.1"/>
    <property type="molecule type" value="Genomic_DNA"/>
</dbReference>
<keyword evidence="3 7" id="KW-1133">Transmembrane helix</keyword>
<keyword evidence="4 7" id="KW-0472">Membrane</keyword>
<evidence type="ECO:0000256" key="6">
    <source>
        <dbReference type="SAM" id="MobiDB-lite"/>
    </source>
</evidence>
<reference evidence="9 12" key="2">
    <citation type="submission" date="2017-02" db="EMBL/GenBank/DDBJ databases">
        <title>Genomes of Trichoderma spp. with biocontrol activity.</title>
        <authorList>
            <person name="Gardiner D."/>
            <person name="Kazan K."/>
            <person name="Vos C."/>
            <person name="Harvey P."/>
        </authorList>
    </citation>
    <scope>NUCLEOTIDE SEQUENCE [LARGE SCALE GENOMIC DNA]</scope>
    <source>
        <strain evidence="9 12">A5MH</strain>
    </source>
</reference>